<organism evidence="1 2">
    <name type="scientific">Molossus molossus</name>
    <name type="common">Pallas' mastiff bat</name>
    <name type="synonym">Vespertilio molossus</name>
    <dbReference type="NCBI Taxonomy" id="27622"/>
    <lineage>
        <taxon>Eukaryota</taxon>
        <taxon>Metazoa</taxon>
        <taxon>Chordata</taxon>
        <taxon>Craniata</taxon>
        <taxon>Vertebrata</taxon>
        <taxon>Euteleostomi</taxon>
        <taxon>Mammalia</taxon>
        <taxon>Eutheria</taxon>
        <taxon>Laurasiatheria</taxon>
        <taxon>Chiroptera</taxon>
        <taxon>Yangochiroptera</taxon>
        <taxon>Molossidae</taxon>
        <taxon>Molossus</taxon>
    </lineage>
</organism>
<name>A0A7J8FSJ3_MOLMO</name>
<evidence type="ECO:0000313" key="1">
    <source>
        <dbReference type="EMBL" id="KAF6450620.1"/>
    </source>
</evidence>
<accession>A0A7J8FSJ3</accession>
<dbReference type="Proteomes" id="UP000550707">
    <property type="component" value="Unassembled WGS sequence"/>
</dbReference>
<proteinExistence type="predicted"/>
<dbReference type="AlphaFoldDB" id="A0A7J8FSJ3"/>
<protein>
    <submittedName>
        <fullName evidence="1">Matrix AAA peptidase interacting protein 1</fullName>
    </submittedName>
</protein>
<evidence type="ECO:0000313" key="2">
    <source>
        <dbReference type="Proteomes" id="UP000550707"/>
    </source>
</evidence>
<reference evidence="1 2" key="1">
    <citation type="journal article" date="2020" name="Nature">
        <title>Six reference-quality genomes reveal evolution of bat adaptations.</title>
        <authorList>
            <person name="Jebb D."/>
            <person name="Huang Z."/>
            <person name="Pippel M."/>
            <person name="Hughes G.M."/>
            <person name="Lavrichenko K."/>
            <person name="Devanna P."/>
            <person name="Winkler S."/>
            <person name="Jermiin L.S."/>
            <person name="Skirmuntt E.C."/>
            <person name="Katzourakis A."/>
            <person name="Burkitt-Gray L."/>
            <person name="Ray D.A."/>
            <person name="Sullivan K.A.M."/>
            <person name="Roscito J.G."/>
            <person name="Kirilenko B.M."/>
            <person name="Davalos L.M."/>
            <person name="Corthals A.P."/>
            <person name="Power M.L."/>
            <person name="Jones G."/>
            <person name="Ransome R.D."/>
            <person name="Dechmann D.K.N."/>
            <person name="Locatelli A.G."/>
            <person name="Puechmaille S.J."/>
            <person name="Fedrigo O."/>
            <person name="Jarvis E.D."/>
            <person name="Hiller M."/>
            <person name="Vernes S.C."/>
            <person name="Myers E.W."/>
            <person name="Teeling E.C."/>
        </authorList>
    </citation>
    <scope>NUCLEOTIDE SEQUENCE [LARGE SCALE GENOMIC DNA]</scope>
    <source>
        <strain evidence="1">MMolMol1</strain>
        <tissue evidence="1">Muscle</tissue>
    </source>
</reference>
<gene>
    <name evidence="1" type="ORF">HJG59_011821</name>
</gene>
<dbReference type="EMBL" id="JACASF010000011">
    <property type="protein sequence ID" value="KAF6450620.1"/>
    <property type="molecule type" value="Genomic_DNA"/>
</dbReference>
<keyword evidence="2" id="KW-1185">Reference proteome</keyword>
<sequence>MSTVFISGGMRYYWIVILLLWSSNRCHSF</sequence>
<comment type="caution">
    <text evidence="1">The sequence shown here is derived from an EMBL/GenBank/DDBJ whole genome shotgun (WGS) entry which is preliminary data.</text>
</comment>